<evidence type="ECO:0000313" key="1">
    <source>
        <dbReference type="EMBL" id="KAI9905138.1"/>
    </source>
</evidence>
<reference evidence="1 2" key="1">
    <citation type="journal article" date="2022" name="bioRxiv">
        <title>The genome of the oomycete Peronosclerospora sorghi, a cosmopolitan pathogen of maize and sorghum, is inflated with dispersed pseudogenes.</title>
        <authorList>
            <person name="Fletcher K."/>
            <person name="Martin F."/>
            <person name="Isakeit T."/>
            <person name="Cavanaugh K."/>
            <person name="Magill C."/>
            <person name="Michelmore R."/>
        </authorList>
    </citation>
    <scope>NUCLEOTIDE SEQUENCE [LARGE SCALE GENOMIC DNA]</scope>
    <source>
        <strain evidence="1">P6</strain>
    </source>
</reference>
<name>A0ACC0VFA0_9STRA</name>
<gene>
    <name evidence="1" type="ORF">PsorP6_013480</name>
</gene>
<sequence>MNNTKKIQIPVISIIPGIGRAVREQLSSSTASSRAAKLYQMSKLEIMDLPVPVVYPPSASNNHQPKGCIGTPSPQAPEWQLRPSEQEILQHAEVLLMDAHLAAPVLLAPELNLPSKWHHLLKNVQWVQGTYAGVDSYHQYPNATADPGFTVSRAGGIMPTALAQFVLGHVIMIERKLFEARQFQERRIFGRWDLMYRSFRHVTIGILGFGEVGQEIGRTFKALGFQVVGFKRRVRDDEHKTLVACAHSVSTHICDVLEQSDYVVNVLPSTEATRYLLTETTLAVCHKMQPVFINVGRGDVISEQTLLWALDQGLLSKAVLDVFEQEPLPRSSRLWSHPKVVVTPHIAGSVFPKDVADVFIRNLNRYLEGKPVLYQMDWSSGY</sequence>
<proteinExistence type="predicted"/>
<accession>A0ACC0VFA0</accession>
<evidence type="ECO:0000313" key="2">
    <source>
        <dbReference type="Proteomes" id="UP001163321"/>
    </source>
</evidence>
<dbReference type="Proteomes" id="UP001163321">
    <property type="component" value="Chromosome 9"/>
</dbReference>
<comment type="caution">
    <text evidence="1">The sequence shown here is derived from an EMBL/GenBank/DDBJ whole genome shotgun (WGS) entry which is preliminary data.</text>
</comment>
<organism evidence="1 2">
    <name type="scientific">Peronosclerospora sorghi</name>
    <dbReference type="NCBI Taxonomy" id="230839"/>
    <lineage>
        <taxon>Eukaryota</taxon>
        <taxon>Sar</taxon>
        <taxon>Stramenopiles</taxon>
        <taxon>Oomycota</taxon>
        <taxon>Peronosporomycetes</taxon>
        <taxon>Peronosporales</taxon>
        <taxon>Peronosporaceae</taxon>
        <taxon>Peronosclerospora</taxon>
    </lineage>
</organism>
<protein>
    <submittedName>
        <fullName evidence="1">Uncharacterized protein</fullName>
    </submittedName>
</protein>
<keyword evidence="2" id="KW-1185">Reference proteome</keyword>
<dbReference type="EMBL" id="CM047588">
    <property type="protein sequence ID" value="KAI9905138.1"/>
    <property type="molecule type" value="Genomic_DNA"/>
</dbReference>